<dbReference type="SUPFAM" id="SSF50249">
    <property type="entry name" value="Nucleic acid-binding proteins"/>
    <property type="match status" value="1"/>
</dbReference>
<dbReference type="InterPro" id="IPR012340">
    <property type="entry name" value="NA-bd_OB-fold"/>
</dbReference>
<dbReference type="InterPro" id="IPR040764">
    <property type="entry name" value="CvfB_WH"/>
</dbReference>
<gene>
    <name evidence="3" type="ORF">M5X16_03490</name>
    <name evidence="4" type="ORF">PC41400_23495</name>
</gene>
<dbReference type="Pfam" id="PF21543">
    <property type="entry name" value="CvfB_2nd"/>
    <property type="match status" value="1"/>
</dbReference>
<keyword evidence="6" id="KW-1185">Reference proteome</keyword>
<dbReference type="PANTHER" id="PTHR37296:SF1">
    <property type="entry name" value="CONSERVED VIRULENCE FACTOR B"/>
    <property type="match status" value="1"/>
</dbReference>
<evidence type="ECO:0000313" key="6">
    <source>
        <dbReference type="Proteomes" id="UP001527202"/>
    </source>
</evidence>
<protein>
    <submittedName>
        <fullName evidence="3 4">RNA-binding protein</fullName>
    </submittedName>
</protein>
<sequence length="294" mass="33319">MSLEAGTLVTLDVTREVSPYGYFVTDGEREVLLPYAETNRKLKAGQQAEVFIYYDSEDRMAATMNRPMLLLGELALLEVVDLHPRFGAFLEMGIGRNLLLPFKEMPELHELRPQVGDKVFVTMDHDRQGRLVARLAGEDVLSEKCFPAPQAWRNQWLDARVYKPLQMGTFVVCDGGVVGFGVIGLIPSTERSRLLRVGEEVSVRVTYIREDGRVNLSMRQPKEKGRDEDAERVLAVLRERPGGAMPYSDQTEADLIKSKFGISKSAFKRALGKLMKDGLVYQEENWTYLKQEEN</sequence>
<evidence type="ECO:0000256" key="1">
    <source>
        <dbReference type="PIRNR" id="PIRNR012524"/>
    </source>
</evidence>
<dbReference type="EMBL" id="JAMDMJ010000003">
    <property type="protein sequence ID" value="MCY9594837.1"/>
    <property type="molecule type" value="Genomic_DNA"/>
</dbReference>
<dbReference type="InterPro" id="IPR048587">
    <property type="entry name" value="CvfB_S1_3rd"/>
</dbReference>
<dbReference type="GeneID" id="95377761"/>
<dbReference type="Gene3D" id="1.10.10.10">
    <property type="entry name" value="Winged helix-like DNA-binding domain superfamily/Winged helix DNA-binding domain"/>
    <property type="match status" value="1"/>
</dbReference>
<dbReference type="Proteomes" id="UP000288943">
    <property type="component" value="Chromosome"/>
</dbReference>
<dbReference type="OrthoDB" id="9801597at2"/>
<dbReference type="InterPro" id="IPR048588">
    <property type="entry name" value="CvfB_S1_2nd"/>
</dbReference>
<name>A0A410X1I6_9BACL</name>
<evidence type="ECO:0000313" key="3">
    <source>
        <dbReference type="EMBL" id="MCY9594837.1"/>
    </source>
</evidence>
<evidence type="ECO:0000313" key="5">
    <source>
        <dbReference type="Proteomes" id="UP000288943"/>
    </source>
</evidence>
<dbReference type="InterPro" id="IPR036388">
    <property type="entry name" value="WH-like_DNA-bd_sf"/>
</dbReference>
<dbReference type="PANTHER" id="PTHR37296">
    <property type="entry name" value="CONSERVED VIRULENCE FACTOR B"/>
    <property type="match status" value="1"/>
</dbReference>
<comment type="similarity">
    <text evidence="1">Belongs to the CvfB family.</text>
</comment>
<evidence type="ECO:0000313" key="4">
    <source>
        <dbReference type="EMBL" id="QAV20478.1"/>
    </source>
</evidence>
<dbReference type="InterPro" id="IPR003029">
    <property type="entry name" value="S1_domain"/>
</dbReference>
<dbReference type="Proteomes" id="UP001527202">
    <property type="component" value="Unassembled WGS sequence"/>
</dbReference>
<organism evidence="4 5">
    <name type="scientific">Paenibacillus chitinolyticus</name>
    <dbReference type="NCBI Taxonomy" id="79263"/>
    <lineage>
        <taxon>Bacteria</taxon>
        <taxon>Bacillati</taxon>
        <taxon>Bacillota</taxon>
        <taxon>Bacilli</taxon>
        <taxon>Bacillales</taxon>
        <taxon>Paenibacillaceae</taxon>
        <taxon>Paenibacillus</taxon>
    </lineage>
</organism>
<dbReference type="RefSeq" id="WP_042230176.1">
    <property type="nucleotide sequence ID" value="NZ_BQWH01000003.1"/>
</dbReference>
<dbReference type="InterPro" id="IPR039566">
    <property type="entry name" value="CvfB_S1_st"/>
</dbReference>
<dbReference type="AlphaFoldDB" id="A0A410X1I6"/>
<dbReference type="PROSITE" id="PS50126">
    <property type="entry name" value="S1"/>
    <property type="match status" value="1"/>
</dbReference>
<dbReference type="InterPro" id="IPR014464">
    <property type="entry name" value="CvfB_fam"/>
</dbReference>
<proteinExistence type="inferred from homology"/>
<accession>A0A410X1I6</accession>
<feature type="domain" description="S1 motif" evidence="2">
    <location>
        <begin position="154"/>
        <end position="219"/>
    </location>
</feature>
<dbReference type="KEGG" id="pchi:PC41400_23495"/>
<dbReference type="GO" id="GO:0003676">
    <property type="term" value="F:nucleic acid binding"/>
    <property type="evidence" value="ECO:0007669"/>
    <property type="project" value="InterPro"/>
</dbReference>
<reference evidence="4 5" key="1">
    <citation type="submission" date="2018-01" db="EMBL/GenBank/DDBJ databases">
        <title>The whole genome sequencing and assembly of Paenibacillus chitinolyticus KCCM 41400 strain.</title>
        <authorList>
            <person name="Kim J.-Y."/>
            <person name="Park M.-K."/>
            <person name="Lee Y.-J."/>
            <person name="Yi H."/>
            <person name="Bahn Y.-S."/>
            <person name="Kim J.F."/>
            <person name="Lee D.-W."/>
        </authorList>
    </citation>
    <scope>NUCLEOTIDE SEQUENCE [LARGE SCALE GENOMIC DNA]</scope>
    <source>
        <strain evidence="4 5">KCCM 41400</strain>
    </source>
</reference>
<dbReference type="Gene3D" id="2.40.50.140">
    <property type="entry name" value="Nucleic acid-binding proteins"/>
    <property type="match status" value="2"/>
</dbReference>
<dbReference type="EMBL" id="CP026520">
    <property type="protein sequence ID" value="QAV20478.1"/>
    <property type="molecule type" value="Genomic_DNA"/>
</dbReference>
<reference evidence="3 6" key="2">
    <citation type="submission" date="2022-05" db="EMBL/GenBank/DDBJ databases">
        <title>Genome Sequencing of Bee-Associated Microbes.</title>
        <authorList>
            <person name="Dunlap C."/>
        </authorList>
    </citation>
    <scope>NUCLEOTIDE SEQUENCE [LARGE SCALE GENOMIC DNA]</scope>
    <source>
        <strain evidence="3 6">NRRL B-23120</strain>
    </source>
</reference>
<dbReference type="Pfam" id="PF21191">
    <property type="entry name" value="CvfB_1st"/>
    <property type="match status" value="1"/>
</dbReference>
<dbReference type="PIRSF" id="PIRSF012524">
    <property type="entry name" value="YitL_S1"/>
    <property type="match status" value="1"/>
</dbReference>
<dbReference type="Pfam" id="PF13509">
    <property type="entry name" value="S1_2"/>
    <property type="match status" value="1"/>
</dbReference>
<dbReference type="Pfam" id="PF17783">
    <property type="entry name" value="WHD_CvfB"/>
    <property type="match status" value="1"/>
</dbReference>
<evidence type="ECO:0000259" key="2">
    <source>
        <dbReference type="PROSITE" id="PS50126"/>
    </source>
</evidence>